<gene>
    <name evidence="4" type="ORF">B0F90DRAFT_1667436</name>
</gene>
<dbReference type="GO" id="GO:0046976">
    <property type="term" value="F:histone H3K27 methyltransferase activity"/>
    <property type="evidence" value="ECO:0007669"/>
    <property type="project" value="TreeGrafter"/>
</dbReference>
<keyword evidence="1" id="KW-0805">Transcription regulation</keyword>
<dbReference type="InterPro" id="IPR001214">
    <property type="entry name" value="SET_dom"/>
</dbReference>
<proteinExistence type="predicted"/>
<dbReference type="SUPFAM" id="SSF82199">
    <property type="entry name" value="SET domain"/>
    <property type="match status" value="1"/>
</dbReference>
<dbReference type="PANTHER" id="PTHR45747">
    <property type="entry name" value="HISTONE-LYSINE N-METHYLTRANSFERASE E(Z)"/>
    <property type="match status" value="1"/>
</dbReference>
<dbReference type="EMBL" id="WTXG01000010">
    <property type="protein sequence ID" value="KAI0302826.1"/>
    <property type="molecule type" value="Genomic_DNA"/>
</dbReference>
<evidence type="ECO:0000256" key="1">
    <source>
        <dbReference type="ARBA" id="ARBA00023015"/>
    </source>
</evidence>
<dbReference type="GO" id="GO:0035098">
    <property type="term" value="C:ESC/E(Z) complex"/>
    <property type="evidence" value="ECO:0007669"/>
    <property type="project" value="TreeGrafter"/>
</dbReference>
<protein>
    <recommendedName>
        <fullName evidence="3">SET domain-containing protein</fullName>
    </recommendedName>
</protein>
<dbReference type="Proteomes" id="UP001203297">
    <property type="component" value="Unassembled WGS sequence"/>
</dbReference>
<feature type="domain" description="SET" evidence="3">
    <location>
        <begin position="516"/>
        <end position="614"/>
    </location>
</feature>
<sequence length="622" mass="70991">MFFETLDDAGFSMTPTLVLSENSHDENRALAFRVYKEVWDEFNKWKVEDCKQQLLLLRRPLPPSEATESASLAASELRPGEPGDVEIIYLCDSEDDVPLDADGANVLTCKRVSLKLPPDFEPHPRYEACTPALQTVALRPGSAACDELDAAPFVPYADDPTFNAKEYLREFKRFAWEELVDPDVEVIQFETLRRLHFGHGLSLDLIDATNVLPPLRSSNRFGLLYQMTQRESSDELFWTGMMDDLRLEADGPGRQSINFRAQEPDADDLRGRIDSIVPYFCGNPGCIHAFCPRHVQEFPPIPPTVPRVASNDYPDGPSCGSMCFQDIEDTFQEETVKWSDSDIDELRCILEIIPDTTPCGLAKLVFIQRRRLIPDDRIYPESDRTRRTAEKEHYSLAHVHILVRVTEIIQIVAARESLFTAHAVAIAVPPVRCQRRWRGCRCRFEARRHTCSADSSCPCRALSWECDPMVCECDNEAFLKRRGKLGRRQVPQKPRKIRPDGQHFCQNSDIQRGLAPELEVKRGAYGLGAFAVNRIRKDQYIGEYIGELVPMHEDKRGFNIDSARVGNETRYINHGNEKARNAHAETKLVFGDHHIGFYALRDIKAGEEILFDYGEHYWIEED</sequence>
<dbReference type="PANTHER" id="PTHR45747:SF4">
    <property type="entry name" value="HISTONE-LYSINE N-METHYLTRANSFERASE E(Z)"/>
    <property type="match status" value="1"/>
</dbReference>
<accession>A0AAD4M603</accession>
<dbReference type="SMART" id="SM00317">
    <property type="entry name" value="SET"/>
    <property type="match status" value="1"/>
</dbReference>
<organism evidence="4 5">
    <name type="scientific">Multifurca ochricompacta</name>
    <dbReference type="NCBI Taxonomy" id="376703"/>
    <lineage>
        <taxon>Eukaryota</taxon>
        <taxon>Fungi</taxon>
        <taxon>Dikarya</taxon>
        <taxon>Basidiomycota</taxon>
        <taxon>Agaricomycotina</taxon>
        <taxon>Agaricomycetes</taxon>
        <taxon>Russulales</taxon>
        <taxon>Russulaceae</taxon>
        <taxon>Multifurca</taxon>
    </lineage>
</organism>
<dbReference type="Pfam" id="PF00856">
    <property type="entry name" value="SET"/>
    <property type="match status" value="1"/>
</dbReference>
<dbReference type="PROSITE" id="PS50280">
    <property type="entry name" value="SET"/>
    <property type="match status" value="1"/>
</dbReference>
<evidence type="ECO:0000256" key="2">
    <source>
        <dbReference type="ARBA" id="ARBA00023163"/>
    </source>
</evidence>
<dbReference type="Gene3D" id="2.170.270.10">
    <property type="entry name" value="SET domain"/>
    <property type="match status" value="1"/>
</dbReference>
<keyword evidence="2" id="KW-0804">Transcription</keyword>
<keyword evidence="5" id="KW-1185">Reference proteome</keyword>
<dbReference type="AlphaFoldDB" id="A0AAD4M603"/>
<dbReference type="GO" id="GO:0031507">
    <property type="term" value="P:heterochromatin formation"/>
    <property type="evidence" value="ECO:0007669"/>
    <property type="project" value="TreeGrafter"/>
</dbReference>
<evidence type="ECO:0000259" key="3">
    <source>
        <dbReference type="PROSITE" id="PS50280"/>
    </source>
</evidence>
<name>A0AAD4M603_9AGAM</name>
<comment type="caution">
    <text evidence="4">The sequence shown here is derived from an EMBL/GenBank/DDBJ whole genome shotgun (WGS) entry which is preliminary data.</text>
</comment>
<dbReference type="GO" id="GO:0003682">
    <property type="term" value="F:chromatin binding"/>
    <property type="evidence" value="ECO:0007669"/>
    <property type="project" value="TreeGrafter"/>
</dbReference>
<dbReference type="InterPro" id="IPR045318">
    <property type="entry name" value="EZH1/2-like"/>
</dbReference>
<dbReference type="InterPro" id="IPR046341">
    <property type="entry name" value="SET_dom_sf"/>
</dbReference>
<reference evidence="4" key="1">
    <citation type="journal article" date="2022" name="New Phytol.">
        <title>Evolutionary transition to the ectomycorrhizal habit in the genomes of a hyperdiverse lineage of mushroom-forming fungi.</title>
        <authorList>
            <person name="Looney B."/>
            <person name="Miyauchi S."/>
            <person name="Morin E."/>
            <person name="Drula E."/>
            <person name="Courty P.E."/>
            <person name="Kohler A."/>
            <person name="Kuo A."/>
            <person name="LaButti K."/>
            <person name="Pangilinan J."/>
            <person name="Lipzen A."/>
            <person name="Riley R."/>
            <person name="Andreopoulos W."/>
            <person name="He G."/>
            <person name="Johnson J."/>
            <person name="Nolan M."/>
            <person name="Tritt A."/>
            <person name="Barry K.W."/>
            <person name="Grigoriev I.V."/>
            <person name="Nagy L.G."/>
            <person name="Hibbett D."/>
            <person name="Henrissat B."/>
            <person name="Matheny P.B."/>
            <person name="Labbe J."/>
            <person name="Martin F.M."/>
        </authorList>
    </citation>
    <scope>NUCLEOTIDE SEQUENCE</scope>
    <source>
        <strain evidence="4">BPL690</strain>
    </source>
</reference>
<evidence type="ECO:0000313" key="4">
    <source>
        <dbReference type="EMBL" id="KAI0302826.1"/>
    </source>
</evidence>
<evidence type="ECO:0000313" key="5">
    <source>
        <dbReference type="Proteomes" id="UP001203297"/>
    </source>
</evidence>